<evidence type="ECO:0000259" key="2">
    <source>
        <dbReference type="Pfam" id="PF13369"/>
    </source>
</evidence>
<comment type="caution">
    <text evidence="3">The sequence shown here is derived from an EMBL/GenBank/DDBJ whole genome shotgun (WGS) entry which is preliminary data.</text>
</comment>
<proteinExistence type="inferred from homology"/>
<sequence length="290" mass="34033">MHENKEINALFHLLDDPDQEVFDTVASKILLYGKEIIPNLENLWENTVDEAIQERIELLIHRVHYQDLQAALRAWSLSDLQDLMQGAILVARYQFPDLAPSQVLNEIERIKRNIWLELNNYLTPLEKINVLNSMIYNYFGLKGEEVSYQRKNQFFINQVIESKKGNPVTNGIIYQSLCTMLDLPVYAVNIPRQFILAYFDTFIDFEEPVEPEDQRILFFIDPIQGQIYTQQDVDTYLKRVSVPSVPAYFKPQSNKRIIQFLLEELGKCFRDDKDAYRQDELSNLASMLEE</sequence>
<dbReference type="PANTHER" id="PTHR31350:SF21">
    <property type="entry name" value="F-BOX ONLY PROTEIN 21"/>
    <property type="match status" value="1"/>
</dbReference>
<evidence type="ECO:0000313" key="4">
    <source>
        <dbReference type="Proteomes" id="UP000659124"/>
    </source>
</evidence>
<organism evidence="3 4">
    <name type="scientific">Chitinophaga qingshengii</name>
    <dbReference type="NCBI Taxonomy" id="1569794"/>
    <lineage>
        <taxon>Bacteria</taxon>
        <taxon>Pseudomonadati</taxon>
        <taxon>Bacteroidota</taxon>
        <taxon>Chitinophagia</taxon>
        <taxon>Chitinophagales</taxon>
        <taxon>Chitinophagaceae</taxon>
        <taxon>Chitinophaga</taxon>
    </lineage>
</organism>
<dbReference type="RefSeq" id="WP_188087472.1">
    <property type="nucleotide sequence ID" value="NZ_JACVFC010000001.1"/>
</dbReference>
<evidence type="ECO:0000256" key="1">
    <source>
        <dbReference type="ARBA" id="ARBA00007100"/>
    </source>
</evidence>
<dbReference type="InterPro" id="IPR032698">
    <property type="entry name" value="SirB1_N"/>
</dbReference>
<dbReference type="PANTHER" id="PTHR31350">
    <property type="entry name" value="SI:DKEY-261L7.2"/>
    <property type="match status" value="1"/>
</dbReference>
<dbReference type="Proteomes" id="UP000659124">
    <property type="component" value="Unassembled WGS sequence"/>
</dbReference>
<accession>A0ABR7TIR5</accession>
<comment type="similarity">
    <text evidence="1">Belongs to the UPF0162 family.</text>
</comment>
<reference evidence="3 4" key="1">
    <citation type="submission" date="2020-09" db="EMBL/GenBank/DDBJ databases">
        <title>Genome sequences of type strains of Chitinophaga qingshengii and Chitinophaga varians.</title>
        <authorList>
            <person name="Kittiwongwattana C."/>
        </authorList>
    </citation>
    <scope>NUCLEOTIDE SEQUENCE [LARGE SCALE GENOMIC DNA]</scope>
    <source>
        <strain evidence="3 4">JCM 30026</strain>
    </source>
</reference>
<dbReference type="EMBL" id="JACVFC010000001">
    <property type="protein sequence ID" value="MBC9930397.1"/>
    <property type="molecule type" value="Genomic_DNA"/>
</dbReference>
<protein>
    <recommendedName>
        <fullName evidence="2">Protein SirB1 N-terminal domain-containing protein</fullName>
    </recommendedName>
</protein>
<name>A0ABR7TIR5_9BACT</name>
<dbReference type="Pfam" id="PF13369">
    <property type="entry name" value="Transglut_core2"/>
    <property type="match status" value="1"/>
</dbReference>
<gene>
    <name evidence="3" type="ORF">ICL07_08405</name>
</gene>
<evidence type="ECO:0000313" key="3">
    <source>
        <dbReference type="EMBL" id="MBC9930397.1"/>
    </source>
</evidence>
<keyword evidence="4" id="KW-1185">Reference proteome</keyword>
<feature type="domain" description="Protein SirB1 N-terminal" evidence="2">
    <location>
        <begin position="102"/>
        <end position="259"/>
    </location>
</feature>